<dbReference type="EMBL" id="BMAO01032031">
    <property type="protein sequence ID" value="GFQ79250.1"/>
    <property type="molecule type" value="Genomic_DNA"/>
</dbReference>
<comment type="caution">
    <text evidence="1">The sequence shown here is derived from an EMBL/GenBank/DDBJ whole genome shotgun (WGS) entry which is preliminary data.</text>
</comment>
<evidence type="ECO:0000313" key="1">
    <source>
        <dbReference type="EMBL" id="GFQ79250.1"/>
    </source>
</evidence>
<gene>
    <name evidence="1" type="ORF">TNCT_642871</name>
</gene>
<protein>
    <submittedName>
        <fullName evidence="1">Uncharacterized protein</fullName>
    </submittedName>
</protein>
<sequence>MTSPKDPKTFHNEMVPRPVETKCCSEQVLGHR</sequence>
<organism evidence="1 2">
    <name type="scientific">Trichonephila clavata</name>
    <name type="common">Joro spider</name>
    <name type="synonym">Nephila clavata</name>
    <dbReference type="NCBI Taxonomy" id="2740835"/>
    <lineage>
        <taxon>Eukaryota</taxon>
        <taxon>Metazoa</taxon>
        <taxon>Ecdysozoa</taxon>
        <taxon>Arthropoda</taxon>
        <taxon>Chelicerata</taxon>
        <taxon>Arachnida</taxon>
        <taxon>Araneae</taxon>
        <taxon>Araneomorphae</taxon>
        <taxon>Entelegynae</taxon>
        <taxon>Araneoidea</taxon>
        <taxon>Nephilidae</taxon>
        <taxon>Trichonephila</taxon>
    </lineage>
</organism>
<name>A0A8X6KKZ6_TRICU</name>
<evidence type="ECO:0000313" key="2">
    <source>
        <dbReference type="Proteomes" id="UP000887116"/>
    </source>
</evidence>
<dbReference type="AlphaFoldDB" id="A0A8X6KKZ6"/>
<proteinExistence type="predicted"/>
<feature type="non-terminal residue" evidence="1">
    <location>
        <position position="32"/>
    </location>
</feature>
<reference evidence="1" key="1">
    <citation type="submission" date="2020-07" db="EMBL/GenBank/DDBJ databases">
        <title>Multicomponent nature underlies the extraordinary mechanical properties of spider dragline silk.</title>
        <authorList>
            <person name="Kono N."/>
            <person name="Nakamura H."/>
            <person name="Mori M."/>
            <person name="Yoshida Y."/>
            <person name="Ohtoshi R."/>
            <person name="Malay A.D."/>
            <person name="Moran D.A.P."/>
            <person name="Tomita M."/>
            <person name="Numata K."/>
            <person name="Arakawa K."/>
        </authorList>
    </citation>
    <scope>NUCLEOTIDE SEQUENCE</scope>
</reference>
<keyword evidence="2" id="KW-1185">Reference proteome</keyword>
<accession>A0A8X6KKZ6</accession>
<dbReference type="Proteomes" id="UP000887116">
    <property type="component" value="Unassembled WGS sequence"/>
</dbReference>